<protein>
    <submittedName>
        <fullName evidence="1">Uncharacterized protein</fullName>
    </submittedName>
</protein>
<dbReference type="Proteomes" id="UP000189670">
    <property type="component" value="Unassembled WGS sequence"/>
</dbReference>
<reference evidence="2" key="1">
    <citation type="submission" date="2012-11" db="EMBL/GenBank/DDBJ databases">
        <authorList>
            <person name="Lucero-Rivera Y.E."/>
            <person name="Tovar-Ramirez D."/>
        </authorList>
    </citation>
    <scope>NUCLEOTIDE SEQUENCE [LARGE SCALE GENOMIC DNA]</scope>
    <source>
        <strain evidence="2">Araruama</strain>
    </source>
</reference>
<sequence length="117" mass="13405">MPQITSIVVFINRVSYATSNNVKSVCSTLNATKENPVDINNNWGPGEYGVDDDFLTHILYSPEDFTFHETIKENDKWKLPWLEKILDGRPIGNRIPIILVHGWHSCRNFKSSLSVFL</sequence>
<evidence type="ECO:0000313" key="1">
    <source>
        <dbReference type="EMBL" id="ETR65125.1"/>
    </source>
</evidence>
<comment type="caution">
    <text evidence="1">The sequence shown here is derived from an EMBL/GenBank/DDBJ whole genome shotgun (WGS) entry which is preliminary data.</text>
</comment>
<proteinExistence type="predicted"/>
<dbReference type="EMBL" id="ATBP01003186">
    <property type="protein sequence ID" value="ETR65125.1"/>
    <property type="molecule type" value="Genomic_DNA"/>
</dbReference>
<gene>
    <name evidence="1" type="ORF">OMM_14782</name>
</gene>
<organism evidence="1 2">
    <name type="scientific">Candidatus Magnetoglobus multicellularis str. Araruama</name>
    <dbReference type="NCBI Taxonomy" id="890399"/>
    <lineage>
        <taxon>Bacteria</taxon>
        <taxon>Pseudomonadati</taxon>
        <taxon>Thermodesulfobacteriota</taxon>
        <taxon>Desulfobacteria</taxon>
        <taxon>Desulfobacterales</taxon>
        <taxon>Desulfobacteraceae</taxon>
        <taxon>Candidatus Magnetoglobus</taxon>
    </lineage>
</organism>
<dbReference type="AlphaFoldDB" id="A0A1V1NRD2"/>
<accession>A0A1V1NRD2</accession>
<name>A0A1V1NRD2_9BACT</name>
<evidence type="ECO:0000313" key="2">
    <source>
        <dbReference type="Proteomes" id="UP000189670"/>
    </source>
</evidence>